<dbReference type="EC" id="2.3.1.89" evidence="6"/>
<dbReference type="SUPFAM" id="SSF51161">
    <property type="entry name" value="Trimeric LpxA-like enzymes"/>
    <property type="match status" value="1"/>
</dbReference>
<dbReference type="InterPro" id="IPR001451">
    <property type="entry name" value="Hexapep"/>
</dbReference>
<dbReference type="RefSeq" id="WP_005981686.1">
    <property type="nucleotide sequence ID" value="NZ_CABKNW010000005.1"/>
</dbReference>
<dbReference type="PROSITE" id="PS00101">
    <property type="entry name" value="HEXAPEP_TRANSFERASES"/>
    <property type="match status" value="1"/>
</dbReference>
<evidence type="ECO:0000256" key="2">
    <source>
        <dbReference type="ARBA" id="ARBA00022737"/>
    </source>
</evidence>
<evidence type="ECO:0000256" key="1">
    <source>
        <dbReference type="ARBA" id="ARBA00022679"/>
    </source>
</evidence>
<feature type="domain" description="PglD N-terminal" evidence="5">
    <location>
        <begin position="3"/>
        <end position="86"/>
    </location>
</feature>
<dbReference type="Gene3D" id="3.40.50.20">
    <property type="match status" value="1"/>
</dbReference>
<dbReference type="PANTHER" id="PTHR43300">
    <property type="entry name" value="ACETYLTRANSFERASE"/>
    <property type="match status" value="1"/>
</dbReference>
<evidence type="ECO:0000256" key="3">
    <source>
        <dbReference type="PIRSR" id="PIRSR620019-1"/>
    </source>
</evidence>
<feature type="binding site" evidence="4">
    <location>
        <position position="149"/>
    </location>
    <ligand>
        <name>acetyl-CoA</name>
        <dbReference type="ChEBI" id="CHEBI:57288"/>
    </ligand>
</feature>
<organism evidence="6 7">
    <name type="scientific">Fusobacterium ulcerans</name>
    <dbReference type="NCBI Taxonomy" id="861"/>
    <lineage>
        <taxon>Bacteria</taxon>
        <taxon>Fusobacteriati</taxon>
        <taxon>Fusobacteriota</taxon>
        <taxon>Fusobacteriia</taxon>
        <taxon>Fusobacteriales</taxon>
        <taxon>Fusobacteriaceae</taxon>
        <taxon>Fusobacterium</taxon>
    </lineage>
</organism>
<dbReference type="InterPro" id="IPR050179">
    <property type="entry name" value="Trans_hexapeptide_repeat"/>
</dbReference>
<name>A0AAX2JDA7_9FUSO</name>
<dbReference type="InterPro" id="IPR041561">
    <property type="entry name" value="PglD_N"/>
</dbReference>
<protein>
    <submittedName>
        <fullName evidence="6">2,3,4,5-tetrahydropyridine-2,6-dicarboxylate N-acetyltransferase</fullName>
        <ecNumber evidence="6">2.3.1.89</ecNumber>
    </submittedName>
</protein>
<keyword evidence="2" id="KW-0677">Repeat</keyword>
<dbReference type="Pfam" id="PF00132">
    <property type="entry name" value="Hexapep"/>
    <property type="match status" value="1"/>
</dbReference>
<dbReference type="GO" id="GO:0047200">
    <property type="term" value="F:tetrahydrodipicolinate N-acetyltransferase activity"/>
    <property type="evidence" value="ECO:0007669"/>
    <property type="project" value="UniProtKB-EC"/>
</dbReference>
<keyword evidence="1 6" id="KW-0808">Transferase</keyword>
<accession>A0AAX2JDA7</accession>
<feature type="active site" description="Proton acceptor" evidence="3">
    <location>
        <position position="140"/>
    </location>
</feature>
<dbReference type="PANTHER" id="PTHR43300:SF7">
    <property type="entry name" value="UDP-N-ACETYLBACILLOSAMINE N-ACETYLTRANSFERASE"/>
    <property type="match status" value="1"/>
</dbReference>
<evidence type="ECO:0000313" key="7">
    <source>
        <dbReference type="Proteomes" id="UP000249008"/>
    </source>
</evidence>
<feature type="site" description="Increases basicity of active site His" evidence="3">
    <location>
        <position position="141"/>
    </location>
</feature>
<dbReference type="InterPro" id="IPR020019">
    <property type="entry name" value="AcTrfase_PglD-like"/>
</dbReference>
<dbReference type="Gene3D" id="2.160.10.10">
    <property type="entry name" value="Hexapeptide repeat proteins"/>
    <property type="match status" value="1"/>
</dbReference>
<dbReference type="GeneID" id="78453422"/>
<dbReference type="EMBL" id="LS483487">
    <property type="protein sequence ID" value="SQJ06904.1"/>
    <property type="molecule type" value="Genomic_DNA"/>
</dbReference>
<dbReference type="InterPro" id="IPR018357">
    <property type="entry name" value="Hexapep_transf_CS"/>
</dbReference>
<gene>
    <name evidence="6" type="primary">dapH_1</name>
    <name evidence="6" type="ORF">NCTC12112_02134</name>
</gene>
<evidence type="ECO:0000259" key="5">
    <source>
        <dbReference type="Pfam" id="PF17836"/>
    </source>
</evidence>
<dbReference type="InterPro" id="IPR011004">
    <property type="entry name" value="Trimer_LpxA-like_sf"/>
</dbReference>
<sequence length="218" mass="23952">MKDIVIIGAGGHAKVILDILLKRKELLNEKINILGFLDDNFKNLDKKEIFGFPILGNISLIEKLKEESYFVIAIGDNLTRKKISQKYQTIKLLNIIHPSSIIGINVQIGKGTVVMANTTINSFTIIKENVIINTGAIIEHDNVIESYVHISPGVILCGGVKVEENSWIGAGSIIKPNIKIGKNVIIGAGTVVIRDIEDNCTVVGNPAKVIKRNEYEEK</sequence>
<keyword evidence="6" id="KW-0012">Acyltransferase</keyword>
<dbReference type="Proteomes" id="UP000249008">
    <property type="component" value="Chromosome 1"/>
</dbReference>
<reference evidence="6 7" key="1">
    <citation type="submission" date="2018-06" db="EMBL/GenBank/DDBJ databases">
        <authorList>
            <consortium name="Pathogen Informatics"/>
            <person name="Doyle S."/>
        </authorList>
    </citation>
    <scope>NUCLEOTIDE SEQUENCE [LARGE SCALE GENOMIC DNA]</scope>
    <source>
        <strain evidence="6 7">NCTC12112</strain>
    </source>
</reference>
<dbReference type="AlphaFoldDB" id="A0AAX2JDA7"/>
<dbReference type="Pfam" id="PF17836">
    <property type="entry name" value="PglD_N"/>
    <property type="match status" value="1"/>
</dbReference>
<evidence type="ECO:0000256" key="4">
    <source>
        <dbReference type="PIRSR" id="PIRSR620019-2"/>
    </source>
</evidence>
<evidence type="ECO:0000313" key="6">
    <source>
        <dbReference type="EMBL" id="SQJ06904.1"/>
    </source>
</evidence>
<dbReference type="NCBIfam" id="TIGR03570">
    <property type="entry name" value="NeuD_NnaD"/>
    <property type="match status" value="1"/>
</dbReference>
<dbReference type="CDD" id="cd03360">
    <property type="entry name" value="LbH_AT_putative"/>
    <property type="match status" value="1"/>
</dbReference>
<dbReference type="KEGG" id="ful:C4N20_01285"/>
<feature type="binding site" evidence="4">
    <location>
        <position position="75"/>
    </location>
    <ligand>
        <name>substrate</name>
    </ligand>
</feature>
<proteinExistence type="predicted"/>